<evidence type="ECO:0000313" key="4">
    <source>
        <dbReference type="Proteomes" id="UP000655044"/>
    </source>
</evidence>
<reference evidence="3" key="1">
    <citation type="submission" date="2021-01" db="EMBL/GenBank/DDBJ databases">
        <title>Whole genome shotgun sequence of Planobispora rosea NBRC 15558.</title>
        <authorList>
            <person name="Komaki H."/>
            <person name="Tamura T."/>
        </authorList>
    </citation>
    <scope>NUCLEOTIDE SEQUENCE</scope>
    <source>
        <strain evidence="3">NBRC 15558</strain>
    </source>
</reference>
<keyword evidence="2" id="KW-0472">Membrane</keyword>
<dbReference type="EMBL" id="BOOI01000036">
    <property type="protein sequence ID" value="GIH85558.1"/>
    <property type="molecule type" value="Genomic_DNA"/>
</dbReference>
<feature type="transmembrane region" description="Helical" evidence="2">
    <location>
        <begin position="274"/>
        <end position="293"/>
    </location>
</feature>
<feature type="region of interest" description="Disordered" evidence="1">
    <location>
        <begin position="1"/>
        <end position="29"/>
    </location>
</feature>
<evidence type="ECO:0000313" key="3">
    <source>
        <dbReference type="EMBL" id="GIH85558.1"/>
    </source>
</evidence>
<dbReference type="Proteomes" id="UP000655044">
    <property type="component" value="Unassembled WGS sequence"/>
</dbReference>
<organism evidence="3 4">
    <name type="scientific">Planobispora rosea</name>
    <dbReference type="NCBI Taxonomy" id="35762"/>
    <lineage>
        <taxon>Bacteria</taxon>
        <taxon>Bacillati</taxon>
        <taxon>Actinomycetota</taxon>
        <taxon>Actinomycetes</taxon>
        <taxon>Streptosporangiales</taxon>
        <taxon>Streptosporangiaceae</taxon>
        <taxon>Planobispora</taxon>
    </lineage>
</organism>
<feature type="transmembrane region" description="Helical" evidence="2">
    <location>
        <begin position="300"/>
        <end position="318"/>
    </location>
</feature>
<name>A0A8J3S915_PLARO</name>
<evidence type="ECO:0000256" key="1">
    <source>
        <dbReference type="SAM" id="MobiDB-lite"/>
    </source>
</evidence>
<feature type="transmembrane region" description="Helical" evidence="2">
    <location>
        <begin position="324"/>
        <end position="342"/>
    </location>
</feature>
<feature type="transmembrane region" description="Helical" evidence="2">
    <location>
        <begin position="247"/>
        <end position="268"/>
    </location>
</feature>
<keyword evidence="4" id="KW-1185">Reference proteome</keyword>
<comment type="caution">
    <text evidence="3">The sequence shown here is derived from an EMBL/GenBank/DDBJ whole genome shotgun (WGS) entry which is preliminary data.</text>
</comment>
<accession>A0A8J3S915</accession>
<feature type="transmembrane region" description="Helical" evidence="2">
    <location>
        <begin position="152"/>
        <end position="171"/>
    </location>
</feature>
<proteinExistence type="predicted"/>
<feature type="transmembrane region" description="Helical" evidence="2">
    <location>
        <begin position="183"/>
        <end position="205"/>
    </location>
</feature>
<feature type="transmembrane region" description="Helical" evidence="2">
    <location>
        <begin position="117"/>
        <end position="140"/>
    </location>
</feature>
<feature type="transmembrane region" description="Helical" evidence="2">
    <location>
        <begin position="217"/>
        <end position="235"/>
    </location>
</feature>
<keyword evidence="2" id="KW-0812">Transmembrane</keyword>
<feature type="compositionally biased region" description="Gly residues" evidence="1">
    <location>
        <begin position="18"/>
        <end position="27"/>
    </location>
</feature>
<sequence>MSGRDERAGGHSSAANATGGGGGAGERAGGHRGIADAVGGGGSVRALEGRYRRLLAWYPADHRARHEEEMLGVLLAGADPGRRLPDPRDVFDLLRGAVVIRAQRLLGPESSAHWRDALNVAAVIAPIFFLVLATSPIAITPFIGGEASLRDHLLALGLVVLPDALILLLVLRGPRRAAVAWAWIWGLSGPVLTYYGSAALFGWGAVAAEPLDLSSVVSPYLPGVLTAVLITLASRPAEGVDLVGRGALIRWTTVSALALAVTTVIWNAFMVDFFIEQMAVPALVAMACGAGCRTPVGRRAVVLLLPIILTVAGQQVFAQIQMRGWPPFLLEVLLVAVIFTVARRGFKPYGSGTVSSPDRIA</sequence>
<protein>
    <submittedName>
        <fullName evidence="3">Uncharacterized protein</fullName>
    </submittedName>
</protein>
<keyword evidence="2" id="KW-1133">Transmembrane helix</keyword>
<evidence type="ECO:0000256" key="2">
    <source>
        <dbReference type="SAM" id="Phobius"/>
    </source>
</evidence>
<gene>
    <name evidence="3" type="ORF">Pro02_39660</name>
</gene>
<dbReference type="AlphaFoldDB" id="A0A8J3S915"/>